<dbReference type="EMBL" id="VOBR01000019">
    <property type="protein sequence ID" value="TWP48674.1"/>
    <property type="molecule type" value="Genomic_DNA"/>
</dbReference>
<sequence>MALTMDLDEHQLRQHECGCCQEAVERTWNFVRRDNVAHAVYFATCYHHRDQPHEAWIDAIFGSWGADSFDDHVTFGCRVGPVANSPEPAATLVQACQDGSGREIHGVLLSREEGLVHPRLPEFWDVVDFVLANDPAVNAHLHR</sequence>
<gene>
    <name evidence="1" type="ORF">FKR81_27520</name>
</gene>
<dbReference type="AlphaFoldDB" id="A0A563ENR8"/>
<dbReference type="Proteomes" id="UP000316639">
    <property type="component" value="Unassembled WGS sequence"/>
</dbReference>
<proteinExistence type="predicted"/>
<dbReference type="OrthoDB" id="8779559at2"/>
<protein>
    <submittedName>
        <fullName evidence="1">Uncharacterized protein</fullName>
    </submittedName>
</protein>
<dbReference type="RefSeq" id="WP_146355971.1">
    <property type="nucleotide sequence ID" value="NZ_VOBR01000019.1"/>
</dbReference>
<organism evidence="1 2">
    <name type="scientific">Lentzea tibetensis</name>
    <dbReference type="NCBI Taxonomy" id="2591470"/>
    <lineage>
        <taxon>Bacteria</taxon>
        <taxon>Bacillati</taxon>
        <taxon>Actinomycetota</taxon>
        <taxon>Actinomycetes</taxon>
        <taxon>Pseudonocardiales</taxon>
        <taxon>Pseudonocardiaceae</taxon>
        <taxon>Lentzea</taxon>
    </lineage>
</organism>
<name>A0A563ENR8_9PSEU</name>
<comment type="caution">
    <text evidence="1">The sequence shown here is derived from an EMBL/GenBank/DDBJ whole genome shotgun (WGS) entry which is preliminary data.</text>
</comment>
<evidence type="ECO:0000313" key="2">
    <source>
        <dbReference type="Proteomes" id="UP000316639"/>
    </source>
</evidence>
<evidence type="ECO:0000313" key="1">
    <source>
        <dbReference type="EMBL" id="TWP48674.1"/>
    </source>
</evidence>
<accession>A0A563ENR8</accession>
<keyword evidence="2" id="KW-1185">Reference proteome</keyword>
<reference evidence="1 2" key="1">
    <citation type="submission" date="2019-07" db="EMBL/GenBank/DDBJ databases">
        <title>Lentzea xizangensis sp. nov., isolated from Qinghai-Tibetan Plateau Soils.</title>
        <authorList>
            <person name="Huang J."/>
        </authorList>
    </citation>
    <scope>NUCLEOTIDE SEQUENCE [LARGE SCALE GENOMIC DNA]</scope>
    <source>
        <strain evidence="1 2">FXJ1.1311</strain>
    </source>
</reference>